<evidence type="ECO:0000256" key="1">
    <source>
        <dbReference type="SAM" id="MobiDB-lite"/>
    </source>
</evidence>
<dbReference type="PANTHER" id="PTHR31558">
    <property type="entry name" value="CW14 PROTEIN"/>
    <property type="match status" value="1"/>
</dbReference>
<dbReference type="Pfam" id="PF07059">
    <property type="entry name" value="EDR2_C"/>
    <property type="match status" value="1"/>
</dbReference>
<organism evidence="3 4">
    <name type="scientific">Prototheca wickerhamii</name>
    <dbReference type="NCBI Taxonomy" id="3111"/>
    <lineage>
        <taxon>Eukaryota</taxon>
        <taxon>Viridiplantae</taxon>
        <taxon>Chlorophyta</taxon>
        <taxon>core chlorophytes</taxon>
        <taxon>Trebouxiophyceae</taxon>
        <taxon>Chlorellales</taxon>
        <taxon>Chlorellaceae</taxon>
        <taxon>Prototheca</taxon>
    </lineage>
</organism>
<feature type="region of interest" description="Disordered" evidence="1">
    <location>
        <begin position="70"/>
        <end position="89"/>
    </location>
</feature>
<accession>A0AAD9MKN3</accession>
<evidence type="ECO:0000313" key="3">
    <source>
        <dbReference type="EMBL" id="KAK2078390.1"/>
    </source>
</evidence>
<evidence type="ECO:0000313" key="4">
    <source>
        <dbReference type="Proteomes" id="UP001255856"/>
    </source>
</evidence>
<keyword evidence="4" id="KW-1185">Reference proteome</keyword>
<gene>
    <name evidence="3" type="ORF">QBZ16_003230</name>
</gene>
<dbReference type="EMBL" id="JASFZW010000004">
    <property type="protein sequence ID" value="KAK2078390.1"/>
    <property type="molecule type" value="Genomic_DNA"/>
</dbReference>
<sequence>MDSTEVWAPENGGRDSPFSDSPSPGIIDRLSLMWELRKQRAALDELELPISPRAPVAGDDRRPILLKTLTGRSQVSRKEAPEETPPGPLAVRWAEVSGETFQVRGQDYMRSRRKEGSGASIYRFLGADLFAFERKIYHIAHHIDLPPSPTLGAACEALPAEERLPPVMIINLQLPSYAPTLFGKHHDGPGFSLVLYFALPEGWAPAQVPNRAALELFQRFVHDGVESDGCATRDRLKLIPHVVNPDEWSERAPLTRYETKLLKSYADKPILSRPQHTFFVTQRYTEIDIDVHNYAYLARKALHSFLGRFQSVTFDLGLVVQGNAEDELPELVFGAARLWDVRLDVAQPFKEVEPQELDLTRLSPSLSRQIFGDQIKRP</sequence>
<protein>
    <recommendedName>
        <fullName evidence="2">Protein ENHANCED DISEASE RESISTANCE 2 C-terminal domain-containing protein</fullName>
    </recommendedName>
</protein>
<evidence type="ECO:0000259" key="2">
    <source>
        <dbReference type="Pfam" id="PF07059"/>
    </source>
</evidence>
<feature type="region of interest" description="Disordered" evidence="1">
    <location>
        <begin position="1"/>
        <end position="24"/>
    </location>
</feature>
<dbReference type="AlphaFoldDB" id="A0AAD9MKN3"/>
<feature type="domain" description="Protein ENHANCED DISEASE RESISTANCE 2 C-terminal" evidence="2">
    <location>
        <begin position="93"/>
        <end position="339"/>
    </location>
</feature>
<name>A0AAD9MKN3_PROWI</name>
<dbReference type="Proteomes" id="UP001255856">
    <property type="component" value="Unassembled WGS sequence"/>
</dbReference>
<comment type="caution">
    <text evidence="3">The sequence shown here is derived from an EMBL/GenBank/DDBJ whole genome shotgun (WGS) entry which is preliminary data.</text>
</comment>
<reference evidence="3" key="1">
    <citation type="submission" date="2021-01" db="EMBL/GenBank/DDBJ databases">
        <authorList>
            <person name="Eckstrom K.M.E."/>
        </authorList>
    </citation>
    <scope>NUCLEOTIDE SEQUENCE</scope>
    <source>
        <strain evidence="3">UVCC 0001</strain>
    </source>
</reference>
<dbReference type="PANTHER" id="PTHR31558:SF3">
    <property type="entry name" value="CW14 PROTEIN"/>
    <property type="match status" value="1"/>
</dbReference>
<proteinExistence type="predicted"/>
<dbReference type="InterPro" id="IPR009769">
    <property type="entry name" value="EDR2_C"/>
</dbReference>